<dbReference type="NCBIfam" id="TIGR02276">
    <property type="entry name" value="beta_rpt_yvtn"/>
    <property type="match status" value="2"/>
</dbReference>
<dbReference type="InterPro" id="IPR015943">
    <property type="entry name" value="WD40/YVTN_repeat-like_dom_sf"/>
</dbReference>
<accession>A0A3B1AXS0</accession>
<dbReference type="Gene3D" id="2.130.10.10">
    <property type="entry name" value="YVTN repeat-like/Quinoprotein amine dehydrogenase"/>
    <property type="match status" value="2"/>
</dbReference>
<reference evidence="1" key="1">
    <citation type="submission" date="2018-06" db="EMBL/GenBank/DDBJ databases">
        <authorList>
            <person name="Zhirakovskaya E."/>
        </authorList>
    </citation>
    <scope>NUCLEOTIDE SEQUENCE</scope>
</reference>
<dbReference type="AlphaFoldDB" id="A0A3B1AXS0"/>
<dbReference type="InterPro" id="IPR051200">
    <property type="entry name" value="Host-pathogen_enzymatic-act"/>
</dbReference>
<dbReference type="InterPro" id="IPR011964">
    <property type="entry name" value="YVTN_b-propeller_repeat"/>
</dbReference>
<dbReference type="SUPFAM" id="SSF50974">
    <property type="entry name" value="Nitrous oxide reductase, N-terminal domain"/>
    <property type="match status" value="1"/>
</dbReference>
<protein>
    <submittedName>
        <fullName evidence="1">Uncharacterized protein</fullName>
    </submittedName>
</protein>
<organism evidence="1">
    <name type="scientific">hydrothermal vent metagenome</name>
    <dbReference type="NCBI Taxonomy" id="652676"/>
    <lineage>
        <taxon>unclassified sequences</taxon>
        <taxon>metagenomes</taxon>
        <taxon>ecological metagenomes</taxon>
    </lineage>
</organism>
<sequence>MKKVLLQTAIGYLCLSGILNTQASEVFPENIFVTLKDSGEIAQYGGQSVWKGDPVMLYNAITPDGQRLVVSSPKTGSIYVFDTSTHKRLAKISVGKAPKGLKVSPDGKEAYVANEAEATVSVVDLVDYKTIATINVDKTPHNIHFSNDGKWAYVTLQGGAGLGVIDTQTRKYVKVIPTPGIPNPHNLDISKDGKTVYIRDLSNTVGVLDLSSGKMKKVITVGQGHAGIDITPDEKYIFTGAIADDVVTVIDAKSLNVIKKIKVGFGPHGVRSSKDGRWLYVAITAEDKFVVIDTQTFDVVQEYSLPSFPFWIAVNGNP</sequence>
<dbReference type="InterPro" id="IPR011045">
    <property type="entry name" value="N2O_reductase_N"/>
</dbReference>
<gene>
    <name evidence="1" type="ORF">MNBD_GAMMA19-1208</name>
</gene>
<proteinExistence type="predicted"/>
<evidence type="ECO:0000313" key="1">
    <source>
        <dbReference type="EMBL" id="VAX04614.1"/>
    </source>
</evidence>
<dbReference type="PANTHER" id="PTHR47197">
    <property type="entry name" value="PROTEIN NIRF"/>
    <property type="match status" value="1"/>
</dbReference>
<dbReference type="PANTHER" id="PTHR47197:SF3">
    <property type="entry name" value="DIHYDRO-HEME D1 DEHYDROGENASE"/>
    <property type="match status" value="1"/>
</dbReference>
<dbReference type="Pfam" id="PF10282">
    <property type="entry name" value="Lactonase"/>
    <property type="match status" value="1"/>
</dbReference>
<name>A0A3B1AXS0_9ZZZZ</name>
<dbReference type="EMBL" id="UOFV01000482">
    <property type="protein sequence ID" value="VAX04614.1"/>
    <property type="molecule type" value="Genomic_DNA"/>
</dbReference>
<dbReference type="InterPro" id="IPR019405">
    <property type="entry name" value="Lactonase_7-beta_prop"/>
</dbReference>